<protein>
    <submittedName>
        <fullName evidence="3">Amidohydrolase</fullName>
    </submittedName>
</protein>
<dbReference type="OrthoDB" id="8617321at2"/>
<gene>
    <name evidence="3" type="ORF">CWI75_04415</name>
</gene>
<comment type="caution">
    <text evidence="3">The sequence shown here is derived from an EMBL/GenBank/DDBJ whole genome shotgun (WGS) entry which is preliminary data.</text>
</comment>
<dbReference type="Pfam" id="PF04909">
    <property type="entry name" value="Amidohydro_2"/>
    <property type="match status" value="1"/>
</dbReference>
<dbReference type="GO" id="GO:0019748">
    <property type="term" value="P:secondary metabolic process"/>
    <property type="evidence" value="ECO:0007669"/>
    <property type="project" value="TreeGrafter"/>
</dbReference>
<dbReference type="AlphaFoldDB" id="A0A2N5Y5C3"/>
<dbReference type="PANTHER" id="PTHR21240:SF28">
    <property type="entry name" value="ISO-OROTATE DECARBOXYLASE (EUROFUNG)"/>
    <property type="match status" value="1"/>
</dbReference>
<dbReference type="EMBL" id="PKLZ01000002">
    <property type="protein sequence ID" value="PLW83600.1"/>
    <property type="molecule type" value="Genomic_DNA"/>
</dbReference>
<dbReference type="RefSeq" id="WP_101520281.1">
    <property type="nucleotide sequence ID" value="NZ_PKLZ01000002.1"/>
</dbReference>
<evidence type="ECO:0000313" key="3">
    <source>
        <dbReference type="EMBL" id="PLW83600.1"/>
    </source>
</evidence>
<proteinExistence type="predicted"/>
<sequence>MSDRLIVVSSDCHAGLHISDYKPYVESKYHDIMDMAVPVQIEMTEKAEQSFLIKEINDAWRAPIKQQLTGAWDYRERLKMLTDDGIAAEVIFPDGITEMNTPPFGAGLGLSPRDQVPELQWAGAMAHNRWLAEFCGNNPDRHIGVASIPLLWDVQQAVEAVRWCVDNGLRAVMIPTLWGEHAPYHDTRYDPFWAVCEDLGVIVHFHSGPAPHPEYFGKTWPAEDRSDELPGAMGIYVSEVMWWLYRPLTFMLWGGVFERYPRLKVVMTEGGTVFMLPPWLRLLDHNYTDVQFSAKLGDFRSHLSMSPSEYFQRNIAVGASCVPRKDIDLRNVIGVDKLMWGSDYPHPEGTWPNTRDYFRDTFAGVPEADGRKILGENAIAWYGLDRARLQAVADKIGPATSIFDNAGAAA</sequence>
<evidence type="ECO:0000256" key="1">
    <source>
        <dbReference type="ARBA" id="ARBA00023239"/>
    </source>
</evidence>
<evidence type="ECO:0000313" key="4">
    <source>
        <dbReference type="Proteomes" id="UP000234845"/>
    </source>
</evidence>
<organism evidence="3 4">
    <name type="scientific">Kineobactrum sediminis</name>
    <dbReference type="NCBI Taxonomy" id="1905677"/>
    <lineage>
        <taxon>Bacteria</taxon>
        <taxon>Pseudomonadati</taxon>
        <taxon>Pseudomonadota</taxon>
        <taxon>Gammaproteobacteria</taxon>
        <taxon>Cellvibrionales</taxon>
        <taxon>Halieaceae</taxon>
        <taxon>Kineobactrum</taxon>
    </lineage>
</organism>
<dbReference type="Proteomes" id="UP000234845">
    <property type="component" value="Unassembled WGS sequence"/>
</dbReference>
<dbReference type="GO" id="GO:0016787">
    <property type="term" value="F:hydrolase activity"/>
    <property type="evidence" value="ECO:0007669"/>
    <property type="project" value="UniProtKB-KW"/>
</dbReference>
<feature type="domain" description="Amidohydrolase-related" evidence="2">
    <location>
        <begin position="124"/>
        <end position="384"/>
    </location>
</feature>
<dbReference type="InterPro" id="IPR032465">
    <property type="entry name" value="ACMSD"/>
</dbReference>
<dbReference type="PANTHER" id="PTHR21240">
    <property type="entry name" value="2-AMINO-3-CARBOXYLMUCONATE-6-SEMIALDEHYDE DECARBOXYLASE"/>
    <property type="match status" value="1"/>
</dbReference>
<dbReference type="InterPro" id="IPR006680">
    <property type="entry name" value="Amidohydro-rel"/>
</dbReference>
<reference evidence="4" key="1">
    <citation type="submission" date="2017-11" db="EMBL/GenBank/DDBJ databases">
        <title>The draft genome sequence of Chromatocurvus sp. F02.</title>
        <authorList>
            <person name="Du Z.-J."/>
            <person name="Chang Y.-Q."/>
        </authorList>
    </citation>
    <scope>NUCLEOTIDE SEQUENCE [LARGE SCALE GENOMIC DNA]</scope>
    <source>
        <strain evidence="4">F02</strain>
    </source>
</reference>
<name>A0A2N5Y5C3_9GAMM</name>
<dbReference type="Gene3D" id="3.20.20.140">
    <property type="entry name" value="Metal-dependent hydrolases"/>
    <property type="match status" value="1"/>
</dbReference>
<evidence type="ECO:0000259" key="2">
    <source>
        <dbReference type="Pfam" id="PF04909"/>
    </source>
</evidence>
<dbReference type="InterPro" id="IPR032466">
    <property type="entry name" value="Metal_Hydrolase"/>
</dbReference>
<keyword evidence="4" id="KW-1185">Reference proteome</keyword>
<accession>A0A2N5Y5C3</accession>
<dbReference type="SUPFAM" id="SSF51556">
    <property type="entry name" value="Metallo-dependent hydrolases"/>
    <property type="match status" value="1"/>
</dbReference>
<dbReference type="GO" id="GO:0016831">
    <property type="term" value="F:carboxy-lyase activity"/>
    <property type="evidence" value="ECO:0007669"/>
    <property type="project" value="InterPro"/>
</dbReference>
<keyword evidence="3" id="KW-0378">Hydrolase</keyword>
<dbReference type="GO" id="GO:0005737">
    <property type="term" value="C:cytoplasm"/>
    <property type="evidence" value="ECO:0007669"/>
    <property type="project" value="TreeGrafter"/>
</dbReference>
<keyword evidence="1" id="KW-0456">Lyase</keyword>